<evidence type="ECO:0000313" key="2">
    <source>
        <dbReference type="Proteomes" id="UP000466431"/>
    </source>
</evidence>
<dbReference type="RefSeq" id="WP_083006281.1">
    <property type="nucleotide sequence ID" value="NZ_AP022591.1"/>
</dbReference>
<dbReference type="OrthoDB" id="4753348at2"/>
<dbReference type="KEGG" id="mcee:MCEL_10570"/>
<dbReference type="AlphaFoldDB" id="A0A1X0BMW1"/>
<dbReference type="EMBL" id="AP022591">
    <property type="protein sequence ID" value="BBY42762.1"/>
    <property type="molecule type" value="Genomic_DNA"/>
</dbReference>
<evidence type="ECO:0000313" key="1">
    <source>
        <dbReference type="EMBL" id="BBY42762.1"/>
    </source>
</evidence>
<gene>
    <name evidence="1" type="ORF">MCEL_10570</name>
</gene>
<keyword evidence="2" id="KW-1185">Reference proteome</keyword>
<accession>A0A1X0BMW1</accession>
<dbReference type="Proteomes" id="UP000466431">
    <property type="component" value="Chromosome"/>
</dbReference>
<protein>
    <submittedName>
        <fullName evidence="1">Uncharacterized protein</fullName>
    </submittedName>
</protein>
<sequence length="76" mass="7461">MTTAGDFRSTAARAASEVSVAGVPWPAYKLIALVLGAVVALVVGVATATAATAVLAGAAVGTLTWLVFSALCATRL</sequence>
<proteinExistence type="predicted"/>
<dbReference type="STRING" id="1249101.BST21_20475"/>
<reference evidence="1 2" key="1">
    <citation type="journal article" date="2019" name="Emerg. Microbes Infect.">
        <title>Comprehensive subspecies identification of 175 nontuberculous mycobacteria species based on 7547 genomic profiles.</title>
        <authorList>
            <person name="Matsumoto Y."/>
            <person name="Kinjo T."/>
            <person name="Motooka D."/>
            <person name="Nabeya D."/>
            <person name="Jung N."/>
            <person name="Uechi K."/>
            <person name="Horii T."/>
            <person name="Iida T."/>
            <person name="Fujita J."/>
            <person name="Nakamura S."/>
        </authorList>
    </citation>
    <scope>NUCLEOTIDE SEQUENCE [LARGE SCALE GENOMIC DNA]</scope>
    <source>
        <strain evidence="1 2">JCM 18439</strain>
    </source>
</reference>
<name>A0A1X0BMW1_MYCCF</name>
<organism evidence="1 2">
    <name type="scientific">Mycolicibacterium celeriflavum</name>
    <name type="common">Mycobacterium celeriflavum</name>
    <dbReference type="NCBI Taxonomy" id="1249101"/>
    <lineage>
        <taxon>Bacteria</taxon>
        <taxon>Bacillati</taxon>
        <taxon>Actinomycetota</taxon>
        <taxon>Actinomycetes</taxon>
        <taxon>Mycobacteriales</taxon>
        <taxon>Mycobacteriaceae</taxon>
        <taxon>Mycolicibacterium</taxon>
    </lineage>
</organism>